<evidence type="ECO:0000256" key="10">
    <source>
        <dbReference type="SAM" id="MobiDB-lite"/>
    </source>
</evidence>
<comment type="function">
    <text evidence="9">Component of the Mediator complex, a coactivator involved in regulated transcription of nearly all RNA polymerase II-dependent genes. Mediator functions as a bridge to convey information from gene-specific regulatory proteins to the basal RNA polymerase II transcription machinery. Mediator is recruited to promoters by direct interactions with regulatory proteins and serves as a scaffold for the assembly of a functional preinitiation complex with RNA polymerase II and the general transcription factors.</text>
</comment>
<dbReference type="InterPro" id="IPR009401">
    <property type="entry name" value="Med13_C"/>
</dbReference>
<evidence type="ECO:0000259" key="12">
    <source>
        <dbReference type="Pfam" id="PF11597"/>
    </source>
</evidence>
<dbReference type="Pfam" id="PF18296">
    <property type="entry name" value="MID_MedPIWI"/>
    <property type="match status" value="1"/>
</dbReference>
<dbReference type="EMBL" id="JAVRBK010000007">
    <property type="protein sequence ID" value="KAK5641736.1"/>
    <property type="molecule type" value="Genomic_DNA"/>
</dbReference>
<organism evidence="14 15">
    <name type="scientific">Pyrocoelia pectoralis</name>
    <dbReference type="NCBI Taxonomy" id="417401"/>
    <lineage>
        <taxon>Eukaryota</taxon>
        <taxon>Metazoa</taxon>
        <taxon>Ecdysozoa</taxon>
        <taxon>Arthropoda</taxon>
        <taxon>Hexapoda</taxon>
        <taxon>Insecta</taxon>
        <taxon>Pterygota</taxon>
        <taxon>Neoptera</taxon>
        <taxon>Endopterygota</taxon>
        <taxon>Coleoptera</taxon>
        <taxon>Polyphaga</taxon>
        <taxon>Elateriformia</taxon>
        <taxon>Elateroidea</taxon>
        <taxon>Lampyridae</taxon>
        <taxon>Lampyrinae</taxon>
        <taxon>Pyrocoelia</taxon>
    </lineage>
</organism>
<feature type="region of interest" description="Disordered" evidence="10">
    <location>
        <begin position="1374"/>
        <end position="1454"/>
    </location>
</feature>
<dbReference type="GO" id="GO:0045944">
    <property type="term" value="P:positive regulation of transcription by RNA polymerase II"/>
    <property type="evidence" value="ECO:0007669"/>
    <property type="project" value="TreeGrafter"/>
</dbReference>
<evidence type="ECO:0000256" key="1">
    <source>
        <dbReference type="ARBA" id="ARBA00004123"/>
    </source>
</evidence>
<feature type="compositionally biased region" description="Polar residues" evidence="10">
    <location>
        <begin position="697"/>
        <end position="708"/>
    </location>
</feature>
<dbReference type="Pfam" id="PF11597">
    <property type="entry name" value="Med13_N"/>
    <property type="match status" value="1"/>
</dbReference>
<dbReference type="InterPro" id="IPR051139">
    <property type="entry name" value="Mediator_complx_sub13"/>
</dbReference>
<dbReference type="Pfam" id="PF06333">
    <property type="entry name" value="Med13_C"/>
    <property type="match status" value="1"/>
</dbReference>
<dbReference type="PANTHER" id="PTHR48249">
    <property type="entry name" value="MEDIATOR OF RNA POLYMERASE II TRANSCRIPTION SUBUNIT 13"/>
    <property type="match status" value="1"/>
</dbReference>
<proteinExistence type="inferred from homology"/>
<dbReference type="InterPro" id="IPR041285">
    <property type="entry name" value="MID_MedPIWI"/>
</dbReference>
<keyword evidence="5 9" id="KW-0805">Transcription regulation</keyword>
<evidence type="ECO:0000259" key="11">
    <source>
        <dbReference type="Pfam" id="PF06333"/>
    </source>
</evidence>
<keyword evidence="8 9" id="KW-0539">Nucleus</keyword>
<comment type="subunit">
    <text evidence="9">Component of the Mediator complex.</text>
</comment>
<dbReference type="InterPro" id="IPR021643">
    <property type="entry name" value="Mediator_Med13_N"/>
</dbReference>
<feature type="domain" description="MID" evidence="13">
    <location>
        <begin position="1276"/>
        <end position="1543"/>
    </location>
</feature>
<evidence type="ECO:0000256" key="7">
    <source>
        <dbReference type="ARBA" id="ARBA00023163"/>
    </source>
</evidence>
<protein>
    <recommendedName>
        <fullName evidence="3 9">Mediator of RNA polymerase II transcription subunit 13</fullName>
    </recommendedName>
</protein>
<evidence type="ECO:0000313" key="15">
    <source>
        <dbReference type="Proteomes" id="UP001329430"/>
    </source>
</evidence>
<feature type="region of interest" description="Disordered" evidence="10">
    <location>
        <begin position="1832"/>
        <end position="1871"/>
    </location>
</feature>
<feature type="region of interest" description="Disordered" evidence="10">
    <location>
        <begin position="683"/>
        <end position="723"/>
    </location>
</feature>
<evidence type="ECO:0000256" key="4">
    <source>
        <dbReference type="ARBA" id="ARBA00022491"/>
    </source>
</evidence>
<evidence type="ECO:0000313" key="14">
    <source>
        <dbReference type="EMBL" id="KAK5641736.1"/>
    </source>
</evidence>
<comment type="similarity">
    <text evidence="2 9">Belongs to the Mediator complex subunit 13 family.</text>
</comment>
<evidence type="ECO:0000256" key="6">
    <source>
        <dbReference type="ARBA" id="ARBA00023159"/>
    </source>
</evidence>
<feature type="compositionally biased region" description="Low complexity" evidence="10">
    <location>
        <begin position="422"/>
        <end position="438"/>
    </location>
</feature>
<evidence type="ECO:0000259" key="13">
    <source>
        <dbReference type="Pfam" id="PF18296"/>
    </source>
</evidence>
<name>A0AAN7ZJN5_9COLE</name>
<comment type="caution">
    <text evidence="14">The sequence shown here is derived from an EMBL/GenBank/DDBJ whole genome shotgun (WGS) entry which is preliminary data.</text>
</comment>
<keyword evidence="4 9" id="KW-0678">Repressor</keyword>
<dbReference type="PANTHER" id="PTHR48249:SF3">
    <property type="entry name" value="MEDIATOR OF RNA POLYMERASE II TRANSCRIPTION SUBUNIT 13"/>
    <property type="match status" value="1"/>
</dbReference>
<dbReference type="GO" id="GO:0003713">
    <property type="term" value="F:transcription coactivator activity"/>
    <property type="evidence" value="ECO:0007669"/>
    <property type="project" value="TreeGrafter"/>
</dbReference>
<accession>A0AAN7ZJN5</accession>
<evidence type="ECO:0000256" key="8">
    <source>
        <dbReference type="ARBA" id="ARBA00023242"/>
    </source>
</evidence>
<evidence type="ECO:0000256" key="2">
    <source>
        <dbReference type="ARBA" id="ARBA00009354"/>
    </source>
</evidence>
<reference evidence="14 15" key="1">
    <citation type="journal article" date="2024" name="Insects">
        <title>An Improved Chromosome-Level Genome Assembly of the Firefly Pyrocoelia pectoralis.</title>
        <authorList>
            <person name="Fu X."/>
            <person name="Meyer-Rochow V.B."/>
            <person name="Ballantyne L."/>
            <person name="Zhu X."/>
        </authorList>
    </citation>
    <scope>NUCLEOTIDE SEQUENCE [LARGE SCALE GENOMIC DNA]</scope>
    <source>
        <strain evidence="14">XCY_ONT2</strain>
    </source>
</reference>
<feature type="compositionally biased region" description="Polar residues" evidence="10">
    <location>
        <begin position="484"/>
        <end position="495"/>
    </location>
</feature>
<feature type="region of interest" description="Disordered" evidence="10">
    <location>
        <begin position="403"/>
        <end position="502"/>
    </location>
</feature>
<evidence type="ECO:0000256" key="9">
    <source>
        <dbReference type="RuleBase" id="RU364134"/>
    </source>
</evidence>
<feature type="compositionally biased region" description="Basic and acidic residues" evidence="10">
    <location>
        <begin position="1426"/>
        <end position="1435"/>
    </location>
</feature>
<feature type="domain" description="Mediator complex subunit Med13 C-terminal" evidence="11">
    <location>
        <begin position="1581"/>
        <end position="1999"/>
    </location>
</feature>
<sequence length="2010" mass="221279">MTHPNFQTNGASLEDCHTNFFALTELSGIKWRKLVWCDGGGGGSEPLDDPVLRSYARCLAADILCVWRRVSAPRPETLFDLGPPTPTQPPPLSLAAAKELWIFWYGEEPDLAVLVAPELITTDSEQGSWESGLSYECRSLLFKALHNLIERCLLSRDFIRLGKWFVQPYEAMKKDIESSSTHLSFSFAFFVHGESTVCASVDVRQHPPVRKLSRWHLQQAQASSSGLQVILAPFGLAGTLTGHTHKSGDSTLRLLEDWCQFYPLDKVSMSSSENSIVEVIVGGVKMRYPSCYVLVTDMDESSNGTTLNSINNTNTCNTIVKNDSSTPITVQTPPPSPVPINSLVPQPVLPERVWQECILGGPLNSQQQCGIPERHIPPHDGSGQWDFIDPTRRANCTCSKCPGSYTPQGGPPSYPRTQESMAIPSVGSPASVAPSPLANPHSQPASVPPGDQIMPTLSPNPPTIIPSPTEKTQTPDQPPPSAGSVDNSPPNINTEQKLEPGIPSNAAQVSIPTLKRPVLTSKEYEVALGEEEHSLDLLYDYSTLDAWLNHPVKRFKPDAKENHRNNRIAKGDLYSSSAQNGVLGMNNDLNHAKTQTFVKQEIKQEPMDEESVPILHSVLPHGVKRPGDPYEFEEEGGGAACNMDGFKPRVAGAKEEAKDAKKASGNLFTSEGLQPSYKDLEQIFDNSDDTSGDEALQVQTPPGSNKSSGVHEDTKRLSGHSTCSNMGILRPEELCKMFPTPPSLEHNPIASPCGQIDLPPPDLTDLGIVRVKQEVYPNMGSPMDESIEDWSYVFKPPSASKLVGSSKYAPLTNLPSQNVPPVVMPSHCVYKPSWMQHMEKSITQMSTTSVSQPVTSRPNSVSSNVHQNITPYPSSPLHAGFRPPPPPYELPSPATSTTSSYINKNINSVDPESAPSIQRTPEASSLIVNILLGDTALNIFRDHNFDSCTLCVCNAGPKVVGNIRGADAGVYLLNSISDRTQCSIVQQPSSPFPNLVGIGQPPPYGGILSPHQPHIPTLDEDLIRCSCGFSAVVNRRLSHRSGLFYEDEMEITGIAEDPSDRKKASLISFLLHTSTTKLEPSIDRDQIDIIPHGILELMREQCVMIQSTANSLYRSSRFHYTQLTQTYASTINVLEFADGNEVTCLALEQSKHSIETLSMHSKLGHHVCVHRWPFLRACGPQCNQDIVRVMKALQPLLQEAIQKKCQTRLWEAPSAVKGPLTWRQFHRLAGRGTDDRCEPQPVPSLIFGHEKDWMSLSPYAVHHWERLLLEPYSYARDIAYIVVAPDNDIILPRVRSFFKELSTAYEMCRLGRHSPITKVLRDGILRVGKAAKAKLGNEPVEDWFNLLGESETTDMLKLYAQVCKHHLAPHLQQVPMDRTLLDPPETCTDRPAPSPMPPPSTPDNSTSSQGNTTPSGGDKAPTTPKSDQDSSDSSKDVSASMMCNSAEPAHDEDERQAPSVIIYMVEPFSFGCDQTDLQRLACLALLRCFQSVLLSVPETIRSNISVQIISQESIMELSKSRDRSRHSDHMRALALSVFSQCRRLLIHTCNVKSLTGFGPAASADLFLKNKDDKNRSSYKLYTPPYILAPIKEKVEPIESFGLPSSEQGCVLYLSYCLSEDQSWLLAVTTDERGEIFETVTINIDIPNRSRRKKASARRFGLQKLMDWALGIMSLSVKSWRLVVGRVGRIGHGELKGWSWLLSRKNLLKASKHLKEICNQCSLIYPTSVPCILSACLVSLEPDSALRLMPDQFTPDERFSQASVNSQLSTPQDVTCTHILVFPTSATTQSSQTAFQEQHINGPELGDEDLFNALHDDMPEGIDGMNDFSDIFNWTEAGTGGGQSPTGSPRREESRPGSPTGCMNGAGRTGSPFPCVPNSRNGEMAEEVGTLLQQPLALGYLVSTAPTGRMPKWFWASCPHLEEVCPAFLKNALHLHSPSIQQSSDDLLQQSAVTSHPLDSQYTTDVLRYVLEGYNALSWLAMDSNTQDRLSCLPVHIQVLVQLYHMTAALL</sequence>
<comment type="subcellular location">
    <subcellularLocation>
        <location evidence="1 9">Nucleus</location>
    </subcellularLocation>
</comment>
<feature type="domain" description="Mediator complex subunit Med13 N-terminal" evidence="12">
    <location>
        <begin position="12"/>
        <end position="246"/>
    </location>
</feature>
<keyword evidence="6 9" id="KW-0010">Activator</keyword>
<evidence type="ECO:0000256" key="3">
    <source>
        <dbReference type="ARBA" id="ARBA00019618"/>
    </source>
</evidence>
<keyword evidence="15" id="KW-1185">Reference proteome</keyword>
<feature type="compositionally biased region" description="Pro residues" evidence="10">
    <location>
        <begin position="1392"/>
        <end position="1401"/>
    </location>
</feature>
<evidence type="ECO:0000256" key="5">
    <source>
        <dbReference type="ARBA" id="ARBA00023015"/>
    </source>
</evidence>
<dbReference type="GO" id="GO:0016592">
    <property type="term" value="C:mediator complex"/>
    <property type="evidence" value="ECO:0007669"/>
    <property type="project" value="InterPro"/>
</dbReference>
<keyword evidence="7 9" id="KW-0804">Transcription</keyword>
<dbReference type="Proteomes" id="UP001329430">
    <property type="component" value="Chromosome 7"/>
</dbReference>
<gene>
    <name evidence="14" type="ORF">RI129_010283</name>
</gene>